<dbReference type="Proteomes" id="UP001056291">
    <property type="component" value="Chromosome"/>
</dbReference>
<accession>A0ABY4W3D0</accession>
<dbReference type="RefSeq" id="WP_251934308.1">
    <property type="nucleotide sequence ID" value="NZ_CP098747.1"/>
</dbReference>
<dbReference type="InterPro" id="IPR050445">
    <property type="entry name" value="Bact_polysacc_biosynth/exp"/>
</dbReference>
<evidence type="ECO:0000256" key="1">
    <source>
        <dbReference type="SAM" id="Coils"/>
    </source>
</evidence>
<feature type="transmembrane region" description="Helical" evidence="2">
    <location>
        <begin position="445"/>
        <end position="467"/>
    </location>
</feature>
<feature type="transmembrane region" description="Helical" evidence="2">
    <location>
        <begin position="505"/>
        <end position="527"/>
    </location>
</feature>
<keyword evidence="2" id="KW-0472">Membrane</keyword>
<sequence>MSQNYVFQEEETSPIDFGRILGAAKRRYVFFLIPFLTILVVCIGVILFLKPVYESTGTILVETQQIPSDLIQSSITSDANQRITIIKQRVMTRGNLLQIIDKFDVFGADRQRLPVSELIERMQEQININVITSEVSGNRRGSTTIAFQLSFDHENPKIAANVANELITLFLSENVKTRTARATETTAFLNSETQKLRDALTKTENDIVAYKQKYRDALPEHLDLRLRMLERSETDLREYIREIRALEEEKRYLQIELTAAKTGRTGSGGEIVQSELQENIETLKKELLDASTRLTESHPNIKALKKRIVALEQQQLEEDKNAARLAASEGSAAGSTYNPLLEKLEIRIESIDGKISEGRRQIEKAKRKVAEIEAIIIEIPQVERGLSVLNRTYGDILEKFNVLESKQAQAQLSQNLEEDKKAERFILLEPPIVPTEPVRPDRLKIMGIGSFLAFAAGAGFVVLIELLDQRIRSASELEAILKHPPIVSIPYIVTPTEMGKRRTKLVLYILAPFMFVIVALVAVHFLYQPLDTLFYKAWVALDKLRISLL</sequence>
<organism evidence="3 4">
    <name type="scientific">Sneathiella marina</name>
    <dbReference type="NCBI Taxonomy" id="2950108"/>
    <lineage>
        <taxon>Bacteria</taxon>
        <taxon>Pseudomonadati</taxon>
        <taxon>Pseudomonadota</taxon>
        <taxon>Alphaproteobacteria</taxon>
        <taxon>Sneathiellales</taxon>
        <taxon>Sneathiellaceae</taxon>
        <taxon>Sneathiella</taxon>
    </lineage>
</organism>
<dbReference type="PANTHER" id="PTHR32309:SF31">
    <property type="entry name" value="CAPSULAR EXOPOLYSACCHARIDE FAMILY"/>
    <property type="match status" value="1"/>
</dbReference>
<feature type="transmembrane region" description="Helical" evidence="2">
    <location>
        <begin position="28"/>
        <end position="49"/>
    </location>
</feature>
<reference evidence="3" key="1">
    <citation type="submission" date="2022-06" db="EMBL/GenBank/DDBJ databases">
        <title>Sneathiella actinostolidae sp. nov., isolated from a sea anemonein the Western Pacific Ocean.</title>
        <authorList>
            <person name="Wei M.J."/>
        </authorList>
    </citation>
    <scope>NUCLEOTIDE SEQUENCE</scope>
    <source>
        <strain evidence="3">PHK-P5</strain>
    </source>
</reference>
<evidence type="ECO:0000313" key="4">
    <source>
        <dbReference type="Proteomes" id="UP001056291"/>
    </source>
</evidence>
<keyword evidence="1" id="KW-0175">Coiled coil</keyword>
<evidence type="ECO:0008006" key="5">
    <source>
        <dbReference type="Google" id="ProtNLM"/>
    </source>
</evidence>
<evidence type="ECO:0000313" key="3">
    <source>
        <dbReference type="EMBL" id="USG61321.1"/>
    </source>
</evidence>
<keyword evidence="4" id="KW-1185">Reference proteome</keyword>
<gene>
    <name evidence="3" type="ORF">NBZ79_19365</name>
</gene>
<evidence type="ECO:0000256" key="2">
    <source>
        <dbReference type="SAM" id="Phobius"/>
    </source>
</evidence>
<dbReference type="EMBL" id="CP098747">
    <property type="protein sequence ID" value="USG61321.1"/>
    <property type="molecule type" value="Genomic_DNA"/>
</dbReference>
<dbReference type="PANTHER" id="PTHR32309">
    <property type="entry name" value="TYROSINE-PROTEIN KINASE"/>
    <property type="match status" value="1"/>
</dbReference>
<name>A0ABY4W3D0_9PROT</name>
<keyword evidence="2" id="KW-0812">Transmembrane</keyword>
<protein>
    <recommendedName>
        <fullName evidence="5">Lipopolysaccharide biosynthesis protein</fullName>
    </recommendedName>
</protein>
<proteinExistence type="predicted"/>
<keyword evidence="2" id="KW-1133">Transmembrane helix</keyword>
<feature type="coiled-coil region" evidence="1">
    <location>
        <begin position="193"/>
        <end position="375"/>
    </location>
</feature>